<dbReference type="PANTHER" id="PTHR11177:SF317">
    <property type="entry name" value="CHITINASE 12-RELATED"/>
    <property type="match status" value="1"/>
</dbReference>
<dbReference type="GO" id="GO:0005975">
    <property type="term" value="P:carbohydrate metabolic process"/>
    <property type="evidence" value="ECO:0007669"/>
    <property type="project" value="InterPro"/>
</dbReference>
<feature type="non-terminal residue" evidence="3">
    <location>
        <position position="1"/>
    </location>
</feature>
<dbReference type="Pfam" id="PF00704">
    <property type="entry name" value="Glyco_hydro_18"/>
    <property type="match status" value="1"/>
</dbReference>
<dbReference type="InterPro" id="IPR050314">
    <property type="entry name" value="Glycosyl_Hydrlase_18"/>
</dbReference>
<feature type="non-terminal residue" evidence="3">
    <location>
        <position position="180"/>
    </location>
</feature>
<accession>R4G2D2</accession>
<evidence type="ECO:0000313" key="3">
    <source>
        <dbReference type="EMBL" id="JAA74619.1"/>
    </source>
</evidence>
<dbReference type="GO" id="GO:0004568">
    <property type="term" value="F:chitinase activity"/>
    <property type="evidence" value="ECO:0007669"/>
    <property type="project" value="TreeGrafter"/>
</dbReference>
<dbReference type="Gene3D" id="3.10.50.10">
    <property type="match status" value="1"/>
</dbReference>
<proteinExistence type="evidence at transcript level"/>
<dbReference type="InterPro" id="IPR001223">
    <property type="entry name" value="Glyco_hydro18_cat"/>
</dbReference>
<dbReference type="PROSITE" id="PS51910">
    <property type="entry name" value="GH18_2"/>
    <property type="match status" value="1"/>
</dbReference>
<dbReference type="FunFam" id="3.10.50.10:FF:000001">
    <property type="entry name" value="Chitinase 3-like 1"/>
    <property type="match status" value="1"/>
</dbReference>
<evidence type="ECO:0000259" key="2">
    <source>
        <dbReference type="PROSITE" id="PS51910"/>
    </source>
</evidence>
<dbReference type="GO" id="GO:0008061">
    <property type="term" value="F:chitin binding"/>
    <property type="evidence" value="ECO:0007669"/>
    <property type="project" value="TreeGrafter"/>
</dbReference>
<dbReference type="PANTHER" id="PTHR11177">
    <property type="entry name" value="CHITINASE"/>
    <property type="match status" value="1"/>
</dbReference>
<organism evidence="3">
    <name type="scientific">Acanthosepion pharaonis</name>
    <name type="common">Pharaoh cuttlefish</name>
    <name type="synonym">Sepia pharaonis</name>
    <dbReference type="NCBI Taxonomy" id="158019"/>
    <lineage>
        <taxon>Eukaryota</taxon>
        <taxon>Metazoa</taxon>
        <taxon>Spiralia</taxon>
        <taxon>Lophotrochozoa</taxon>
        <taxon>Mollusca</taxon>
        <taxon>Cephalopoda</taxon>
        <taxon>Coleoidea</taxon>
        <taxon>Decapodiformes</taxon>
        <taxon>Sepiida</taxon>
        <taxon>Sepiina</taxon>
        <taxon>Sepiidae</taxon>
        <taxon>Acanthosepion</taxon>
    </lineage>
</organism>
<sequence>ALYGRGFRLANPRNTKPGAPAAGPSRPANFTRESGIQAYYEICLAIKDGAKTYWIDDSEVPYIVHNNEWIGYDNEISLAAKVDWIKRNGFGGVAVWALPFDDFNNVCGKGKYPLMKAINRLLNGTGNLQHQPEIESEEANFIPKVTQPVKSYHPKYRAVTPSYRRQTTTHPATKFYVQTT</sequence>
<dbReference type="InterPro" id="IPR017853">
    <property type="entry name" value="GH"/>
</dbReference>
<keyword evidence="1" id="KW-1015">Disulfide bond</keyword>
<name>R4G2D2_ACAPH</name>
<dbReference type="EMBL" id="GAGP01000001">
    <property type="protein sequence ID" value="JAA74619.1"/>
    <property type="molecule type" value="mRNA"/>
</dbReference>
<dbReference type="SUPFAM" id="SSF54556">
    <property type="entry name" value="Chitinase insertion domain"/>
    <property type="match status" value="1"/>
</dbReference>
<dbReference type="GO" id="GO:0005576">
    <property type="term" value="C:extracellular region"/>
    <property type="evidence" value="ECO:0007669"/>
    <property type="project" value="TreeGrafter"/>
</dbReference>
<evidence type="ECO:0000256" key="1">
    <source>
        <dbReference type="ARBA" id="ARBA00023157"/>
    </source>
</evidence>
<dbReference type="AlphaFoldDB" id="R4G2D2"/>
<feature type="domain" description="GH18" evidence="2">
    <location>
        <begin position="1"/>
        <end position="125"/>
    </location>
</feature>
<dbReference type="SUPFAM" id="SSF51445">
    <property type="entry name" value="(Trans)glycosidases"/>
    <property type="match status" value="1"/>
</dbReference>
<reference evidence="3" key="1">
    <citation type="submission" date="2013-02" db="EMBL/GenBank/DDBJ databases">
        <title>Molecular phylogeny and evolution of the proteins encoded by coleoid (cuttlefish, octopus, squid) posterior venom glands.</title>
        <authorList>
            <person name="Fry B.G."/>
        </authorList>
    </citation>
    <scope>NUCLEOTIDE SEQUENCE</scope>
    <source>
        <tissue evidence="3">Posterior venom gland</tissue>
    </source>
</reference>
<protein>
    <submittedName>
        <fullName evidence="3">CHIT-Sep-1</fullName>
    </submittedName>
</protein>
<dbReference type="InterPro" id="IPR029070">
    <property type="entry name" value="Chitinase_insertion_sf"/>
</dbReference>
<dbReference type="GO" id="GO:0006032">
    <property type="term" value="P:chitin catabolic process"/>
    <property type="evidence" value="ECO:0007669"/>
    <property type="project" value="TreeGrafter"/>
</dbReference>